<comment type="caution">
    <text evidence="15">The sequence shown here is derived from an EMBL/GenBank/DDBJ whole genome shotgun (WGS) entry which is preliminary data.</text>
</comment>
<evidence type="ECO:0000256" key="2">
    <source>
        <dbReference type="ARBA" id="ARBA00004496"/>
    </source>
</evidence>
<feature type="compositionally biased region" description="Low complexity" evidence="14">
    <location>
        <begin position="279"/>
        <end position="292"/>
    </location>
</feature>
<reference evidence="15 16" key="1">
    <citation type="journal article" date="2016" name="Genome Biol. Evol.">
        <title>Divergent and convergent evolution of fungal pathogenicity.</title>
        <authorList>
            <person name="Shang Y."/>
            <person name="Xiao G."/>
            <person name="Zheng P."/>
            <person name="Cen K."/>
            <person name="Zhan S."/>
            <person name="Wang C."/>
        </authorList>
    </citation>
    <scope>NUCLEOTIDE SEQUENCE [LARGE SCALE GENOMIC DNA]</scope>
    <source>
        <strain evidence="15 16">ARSEF 2679</strain>
    </source>
</reference>
<evidence type="ECO:0000256" key="11">
    <source>
        <dbReference type="ARBA" id="ARBA00050886"/>
    </source>
</evidence>
<dbReference type="STRING" id="1081104.A0A162KL67"/>
<evidence type="ECO:0000256" key="1">
    <source>
        <dbReference type="ARBA" id="ARBA00001936"/>
    </source>
</evidence>
<dbReference type="RefSeq" id="XP_018705208.1">
    <property type="nucleotide sequence ID" value="XM_018847628.1"/>
</dbReference>
<evidence type="ECO:0000256" key="3">
    <source>
        <dbReference type="ARBA" id="ARBA00022490"/>
    </source>
</evidence>
<comment type="subcellular location">
    <subcellularLocation>
        <location evidence="2">Cytoplasm</location>
    </subcellularLocation>
</comment>
<dbReference type="Pfam" id="PF01501">
    <property type="entry name" value="Glyco_transf_8"/>
    <property type="match status" value="1"/>
</dbReference>
<feature type="compositionally biased region" description="Polar residues" evidence="14">
    <location>
        <begin position="368"/>
        <end position="377"/>
    </location>
</feature>
<feature type="compositionally biased region" description="Low complexity" evidence="14">
    <location>
        <begin position="457"/>
        <end position="472"/>
    </location>
</feature>
<dbReference type="GO" id="GO:0005978">
    <property type="term" value="P:glycogen biosynthetic process"/>
    <property type="evidence" value="ECO:0007669"/>
    <property type="project" value="UniProtKB-KW"/>
</dbReference>
<dbReference type="Proteomes" id="UP000076744">
    <property type="component" value="Unassembled WGS sequence"/>
</dbReference>
<keyword evidence="16" id="KW-1185">Reference proteome</keyword>
<gene>
    <name evidence="15" type="ORF">ISF_04022</name>
</gene>
<dbReference type="InterPro" id="IPR029044">
    <property type="entry name" value="Nucleotide-diphossugar_trans"/>
</dbReference>
<dbReference type="GeneID" id="30020314"/>
<evidence type="ECO:0000256" key="7">
    <source>
        <dbReference type="ARBA" id="ARBA00023180"/>
    </source>
</evidence>
<evidence type="ECO:0000256" key="6">
    <source>
        <dbReference type="ARBA" id="ARBA00023056"/>
    </source>
</evidence>
<feature type="compositionally biased region" description="Low complexity" evidence="14">
    <location>
        <begin position="506"/>
        <end position="516"/>
    </location>
</feature>
<keyword evidence="4" id="KW-0808">Transferase</keyword>
<keyword evidence="5" id="KW-0479">Metal-binding</keyword>
<feature type="compositionally biased region" description="Pro residues" evidence="14">
    <location>
        <begin position="382"/>
        <end position="392"/>
    </location>
</feature>
<evidence type="ECO:0000256" key="9">
    <source>
        <dbReference type="ARBA" id="ARBA00038162"/>
    </source>
</evidence>
<comment type="catalytic activity">
    <reaction evidence="11">
        <text>[1,4-alpha-D-glucosyl](n)-L-tyrosyl-[glycogenin] + UDP-alpha-D-glucose = [1,4-alpha-D-glucosyl](n+1)-L-tyrosyl-[glycogenin] + UDP + H(+)</text>
        <dbReference type="Rhea" id="RHEA:56560"/>
        <dbReference type="Rhea" id="RHEA-COMP:14606"/>
        <dbReference type="Rhea" id="RHEA-COMP:14607"/>
        <dbReference type="ChEBI" id="CHEBI:15378"/>
        <dbReference type="ChEBI" id="CHEBI:58223"/>
        <dbReference type="ChEBI" id="CHEBI:58885"/>
        <dbReference type="ChEBI" id="CHEBI:140574"/>
        <dbReference type="EC" id="2.4.1.186"/>
    </reaction>
</comment>
<dbReference type="AlphaFoldDB" id="A0A162KL67"/>
<dbReference type="SUPFAM" id="SSF53448">
    <property type="entry name" value="Nucleotide-diphospho-sugar transferases"/>
    <property type="match status" value="1"/>
</dbReference>
<sequence>MAALADGEQVYATLLLTDSYLPGTLVLAHSLRDAGTSRKLVAFFTLDSVSADSITQLRAVFDHVVPVPRIRNEQSPANLYLMNRPDLDSAFTKINLWKQTQFSRIVYVDADVVAYRAPDELFALPSGATFAAAPDIGWPDLFNTGVMVLTPNMGDYYALLAMAERGISFDGADQGLLNMYFKNTVHRLSFTYNVTPSAHYQYLPAYRHFQSSINMVHFIGPNKPWFEGRHALHGDSPYGEMVGRWWSVYDRHYRTQHESGNSIGHGGTAPPQIQITYASPQQEPQPSPHQHSTMPLPQTDTQRQTYHNGQSTAAQPPQPPASSPVSQVSHANANAQEAVKKKAHSRDQSWDAQRQPPPIDSKPEAENFPNTHYTMSQDVKPFVPPARYPSPPKDMWYEVPKQRPAPSTQPPRVIFPWESQQPQASRAFPAIPDEPPAPKDRPVETQAPQGTTAQVDSVPTKPSAATTSAPSTSIWSSFTLVNAWDDVPEINRYVERTTRRHRRGKSSPASVPPAASKRSGFDVPEPTTPQQKQPADTGASFRSLRLTDFPTEVERPSLPVTPAPVRRPSFWGDDKEGAAGSKDGAAMTVPTAEGVPAQYDWDPSEQLQKLAAQHSEELLRRLSGADSESLGMFNPSPPLPASSSPPATVASPSPTSSPPVLSPTPMKPTETTPRALQHLPSGSIGSQTD</sequence>
<keyword evidence="7" id="KW-0325">Glycoprotein</keyword>
<protein>
    <recommendedName>
        <fullName evidence="10">glycogenin glucosyltransferase</fullName>
        <ecNumber evidence="10">2.4.1.186</ecNumber>
    </recommendedName>
</protein>
<feature type="region of interest" description="Disordered" evidence="14">
    <location>
        <begin position="279"/>
        <end position="472"/>
    </location>
</feature>
<comment type="catalytic activity">
    <reaction evidence="12">
        <text>L-tyrosyl-[glycogenin] + UDP-alpha-D-glucose = alpha-D-glucosyl-L-tyrosyl-[glycogenin] + UDP + H(+)</text>
        <dbReference type="Rhea" id="RHEA:23360"/>
        <dbReference type="Rhea" id="RHEA-COMP:14604"/>
        <dbReference type="Rhea" id="RHEA-COMP:14605"/>
        <dbReference type="ChEBI" id="CHEBI:15378"/>
        <dbReference type="ChEBI" id="CHEBI:46858"/>
        <dbReference type="ChEBI" id="CHEBI:58223"/>
        <dbReference type="ChEBI" id="CHEBI:58885"/>
        <dbReference type="ChEBI" id="CHEBI:140573"/>
        <dbReference type="EC" id="2.4.1.186"/>
    </reaction>
</comment>
<dbReference type="OrthoDB" id="2014201at2759"/>
<keyword evidence="3" id="KW-0963">Cytoplasm</keyword>
<dbReference type="CDD" id="cd02537">
    <property type="entry name" value="GT8_Glycogenin"/>
    <property type="match status" value="1"/>
</dbReference>
<dbReference type="Gene3D" id="3.90.550.10">
    <property type="entry name" value="Spore Coat Polysaccharide Biosynthesis Protein SpsA, Chain A"/>
    <property type="match status" value="1"/>
</dbReference>
<evidence type="ECO:0000313" key="16">
    <source>
        <dbReference type="Proteomes" id="UP000076744"/>
    </source>
</evidence>
<comment type="similarity">
    <text evidence="9">Belongs to the glycosyltransferase 8 family. Glycogenin subfamily.</text>
</comment>
<dbReference type="InterPro" id="IPR002495">
    <property type="entry name" value="Glyco_trans_8"/>
</dbReference>
<dbReference type="GO" id="GO:0008466">
    <property type="term" value="F:glycogenin glucosyltransferase activity"/>
    <property type="evidence" value="ECO:0007669"/>
    <property type="project" value="UniProtKB-EC"/>
</dbReference>
<dbReference type="FunFam" id="3.90.550.10:FF:000092">
    <property type="entry name" value="Glycogenin 2"/>
    <property type="match status" value="1"/>
</dbReference>
<feature type="compositionally biased region" description="Polar residues" evidence="14">
    <location>
        <begin position="293"/>
        <end position="309"/>
    </location>
</feature>
<feature type="compositionally biased region" description="Polar residues" evidence="14">
    <location>
        <begin position="446"/>
        <end position="455"/>
    </location>
</feature>
<dbReference type="InterPro" id="IPR050587">
    <property type="entry name" value="GNT1/Glycosyltrans_8"/>
</dbReference>
<evidence type="ECO:0000256" key="12">
    <source>
        <dbReference type="ARBA" id="ARBA00052293"/>
    </source>
</evidence>
<name>A0A162KL67_CORFA</name>
<organism evidence="15 16">
    <name type="scientific">Cordyceps fumosorosea (strain ARSEF 2679)</name>
    <name type="common">Isaria fumosorosea</name>
    <dbReference type="NCBI Taxonomy" id="1081104"/>
    <lineage>
        <taxon>Eukaryota</taxon>
        <taxon>Fungi</taxon>
        <taxon>Dikarya</taxon>
        <taxon>Ascomycota</taxon>
        <taxon>Pezizomycotina</taxon>
        <taxon>Sordariomycetes</taxon>
        <taxon>Hypocreomycetidae</taxon>
        <taxon>Hypocreales</taxon>
        <taxon>Cordycipitaceae</taxon>
        <taxon>Cordyceps</taxon>
    </lineage>
</organism>
<comment type="cofactor">
    <cofactor evidence="1">
        <name>Mn(2+)</name>
        <dbReference type="ChEBI" id="CHEBI:29035"/>
    </cofactor>
</comment>
<dbReference type="PANTHER" id="PTHR11183">
    <property type="entry name" value="GLYCOGENIN SUBFAMILY MEMBER"/>
    <property type="match status" value="1"/>
</dbReference>
<dbReference type="GO" id="GO:0046872">
    <property type="term" value="F:metal ion binding"/>
    <property type="evidence" value="ECO:0007669"/>
    <property type="project" value="UniProtKB-KW"/>
</dbReference>
<evidence type="ECO:0000256" key="5">
    <source>
        <dbReference type="ARBA" id="ARBA00022723"/>
    </source>
</evidence>
<dbReference type="GO" id="GO:0005737">
    <property type="term" value="C:cytoplasm"/>
    <property type="evidence" value="ECO:0007669"/>
    <property type="project" value="UniProtKB-SubCell"/>
</dbReference>
<feature type="compositionally biased region" description="Pro residues" evidence="14">
    <location>
        <begin position="655"/>
        <end position="666"/>
    </location>
</feature>
<evidence type="ECO:0000313" key="15">
    <source>
        <dbReference type="EMBL" id="OAA66184.1"/>
    </source>
</evidence>
<dbReference type="EC" id="2.4.1.186" evidence="10"/>
<evidence type="ECO:0000256" key="4">
    <source>
        <dbReference type="ARBA" id="ARBA00022679"/>
    </source>
</evidence>
<evidence type="ECO:0000256" key="13">
    <source>
        <dbReference type="ARBA" id="ARBA00057883"/>
    </source>
</evidence>
<evidence type="ECO:0000256" key="10">
    <source>
        <dbReference type="ARBA" id="ARBA00038934"/>
    </source>
</evidence>
<evidence type="ECO:0000256" key="14">
    <source>
        <dbReference type="SAM" id="MobiDB-lite"/>
    </source>
</evidence>
<accession>A0A162KL67</accession>
<comment type="function">
    <text evidence="13">Self-glucosylating initiator of glycogen synthesis. It catalyzes the formation of a short alpha (1,4)-glucosyl chain covalently attached via a glucose 1-O-tyrosyl linkage to internal tyrosine residues and these chains act as primers for the elongation reaction catalyzed by glycogen synthase.</text>
</comment>
<proteinExistence type="inferred from homology"/>
<feature type="region of interest" description="Disordered" evidence="14">
    <location>
        <begin position="495"/>
        <end position="689"/>
    </location>
</feature>
<keyword evidence="6" id="KW-0320">Glycogen biosynthesis</keyword>
<feature type="compositionally biased region" description="Low complexity" evidence="14">
    <location>
        <begin position="641"/>
        <end position="654"/>
    </location>
</feature>
<evidence type="ECO:0000256" key="8">
    <source>
        <dbReference type="ARBA" id="ARBA00023211"/>
    </source>
</evidence>
<dbReference type="EMBL" id="AZHB01000008">
    <property type="protein sequence ID" value="OAA66184.1"/>
    <property type="molecule type" value="Genomic_DNA"/>
</dbReference>
<keyword evidence="8" id="KW-0464">Manganese</keyword>